<dbReference type="Gene3D" id="1.25.40.10">
    <property type="entry name" value="Tetratricopeptide repeat domain"/>
    <property type="match status" value="1"/>
</dbReference>
<reference evidence="2 3" key="1">
    <citation type="submission" date="2019-07" db="EMBL/GenBank/DDBJ databases">
        <title>Full genome sequence of Luteimonas sp. Gr-4.</title>
        <authorList>
            <person name="Im W.-T."/>
        </authorList>
    </citation>
    <scope>NUCLEOTIDE SEQUENCE [LARGE SCALE GENOMIC DNA]</scope>
    <source>
        <strain evidence="2 3">Gr-4</strain>
    </source>
</reference>
<dbReference type="Proteomes" id="UP000316584">
    <property type="component" value="Chromosome"/>
</dbReference>
<dbReference type="SUPFAM" id="SSF48452">
    <property type="entry name" value="TPR-like"/>
    <property type="match status" value="1"/>
</dbReference>
<evidence type="ECO:0000256" key="1">
    <source>
        <dbReference type="PROSITE-ProRule" id="PRU00339"/>
    </source>
</evidence>
<dbReference type="InterPro" id="IPR019734">
    <property type="entry name" value="TPR_rpt"/>
</dbReference>
<dbReference type="OrthoDB" id="9814042at2"/>
<organism evidence="2 3">
    <name type="scientific">Luteimonas granuli</name>
    <dbReference type="NCBI Taxonomy" id="1176533"/>
    <lineage>
        <taxon>Bacteria</taxon>
        <taxon>Pseudomonadati</taxon>
        <taxon>Pseudomonadota</taxon>
        <taxon>Gammaproteobacteria</taxon>
        <taxon>Lysobacterales</taxon>
        <taxon>Lysobacteraceae</taxon>
        <taxon>Luteimonas</taxon>
    </lineage>
</organism>
<dbReference type="PROSITE" id="PS50005">
    <property type="entry name" value="TPR"/>
    <property type="match status" value="1"/>
</dbReference>
<name>A0A518N195_9GAMM</name>
<sequence length="275" mass="29441">MPRPERVVPWLAMAAVVLLAGCSRLTFVKPSAARGDSRQVARVYDFSDDGRKGRAADSVRDHLLRGEQALREGRAAAAAEEARQALKIDDRDPLAHTLMALALERQDRAADAGGHYARAAALAPASGPALNNYGSWLCLNGRAAESLDWFDRALADLGYATPASALANAGACATEGGQPQRAERDLRAALRLDPVNVVALEALARHLYAQGEYFEARAFSQRRLDAGPATPAALLIASQIEEMLGDKAAAARYVRRLRTEFPQSQAALPGDSSSR</sequence>
<evidence type="ECO:0000313" key="2">
    <source>
        <dbReference type="EMBL" id="QDW65690.1"/>
    </source>
</evidence>
<dbReference type="InterPro" id="IPR011990">
    <property type="entry name" value="TPR-like_helical_dom_sf"/>
</dbReference>
<evidence type="ECO:0000313" key="3">
    <source>
        <dbReference type="Proteomes" id="UP000316584"/>
    </source>
</evidence>
<proteinExistence type="predicted"/>
<keyword evidence="3" id="KW-1185">Reference proteome</keyword>
<accession>A0A518N195</accession>
<dbReference type="KEGG" id="lug:FPZ22_01245"/>
<dbReference type="PANTHER" id="PTHR12558">
    <property type="entry name" value="CELL DIVISION CYCLE 16,23,27"/>
    <property type="match status" value="1"/>
</dbReference>
<protein>
    <submittedName>
        <fullName evidence="2">Tetratricopeptide repeat protein</fullName>
    </submittedName>
</protein>
<dbReference type="PROSITE" id="PS51257">
    <property type="entry name" value="PROKAR_LIPOPROTEIN"/>
    <property type="match status" value="1"/>
</dbReference>
<dbReference type="RefSeq" id="WP_144889535.1">
    <property type="nucleotide sequence ID" value="NZ_CP042218.1"/>
</dbReference>
<dbReference type="EMBL" id="CP042218">
    <property type="protein sequence ID" value="QDW65690.1"/>
    <property type="molecule type" value="Genomic_DNA"/>
</dbReference>
<gene>
    <name evidence="2" type="ORF">FPZ22_01245</name>
</gene>
<dbReference type="SMART" id="SM00028">
    <property type="entry name" value="TPR"/>
    <property type="match status" value="3"/>
</dbReference>
<dbReference type="Pfam" id="PF13432">
    <property type="entry name" value="TPR_16"/>
    <property type="match status" value="1"/>
</dbReference>
<keyword evidence="1" id="KW-0802">TPR repeat</keyword>
<dbReference type="PANTHER" id="PTHR12558:SF33">
    <property type="entry name" value="BLL7664 PROTEIN"/>
    <property type="match status" value="1"/>
</dbReference>
<feature type="repeat" description="TPR" evidence="1">
    <location>
        <begin position="163"/>
        <end position="196"/>
    </location>
</feature>
<dbReference type="AlphaFoldDB" id="A0A518N195"/>